<name>A0ABP9SSB2_9ACTN</name>
<keyword evidence="3" id="KW-0804">Transcription</keyword>
<evidence type="ECO:0000256" key="3">
    <source>
        <dbReference type="ARBA" id="ARBA00023163"/>
    </source>
</evidence>
<evidence type="ECO:0000256" key="4">
    <source>
        <dbReference type="SAM" id="MobiDB-lite"/>
    </source>
</evidence>
<gene>
    <name evidence="6" type="ORF">GCM10023322_77790</name>
</gene>
<keyword evidence="7" id="KW-1185">Reference proteome</keyword>
<keyword evidence="1" id="KW-0805">Transcription regulation</keyword>
<dbReference type="Gene3D" id="1.10.10.10">
    <property type="entry name" value="Winged helix-like DNA-binding domain superfamily/Winged helix DNA-binding domain"/>
    <property type="match status" value="1"/>
</dbReference>
<dbReference type="PANTHER" id="PTHR33204">
    <property type="entry name" value="TRANSCRIPTIONAL REGULATOR, MARR FAMILY"/>
    <property type="match status" value="1"/>
</dbReference>
<evidence type="ECO:0000313" key="6">
    <source>
        <dbReference type="EMBL" id="GAA5200276.1"/>
    </source>
</evidence>
<reference evidence="7" key="1">
    <citation type="journal article" date="2019" name="Int. J. Syst. Evol. Microbiol.">
        <title>The Global Catalogue of Microorganisms (GCM) 10K type strain sequencing project: providing services to taxonomists for standard genome sequencing and annotation.</title>
        <authorList>
            <consortium name="The Broad Institute Genomics Platform"/>
            <consortium name="The Broad Institute Genome Sequencing Center for Infectious Disease"/>
            <person name="Wu L."/>
            <person name="Ma J."/>
        </authorList>
    </citation>
    <scope>NUCLEOTIDE SEQUENCE [LARGE SCALE GENOMIC DNA]</scope>
    <source>
        <strain evidence="7">JCM 18304</strain>
    </source>
</reference>
<dbReference type="InterPro" id="IPR002577">
    <property type="entry name" value="HTH_HxlR"/>
</dbReference>
<evidence type="ECO:0000256" key="1">
    <source>
        <dbReference type="ARBA" id="ARBA00023015"/>
    </source>
</evidence>
<feature type="domain" description="HTH hxlR-type" evidence="5">
    <location>
        <begin position="30"/>
        <end position="127"/>
    </location>
</feature>
<evidence type="ECO:0000256" key="2">
    <source>
        <dbReference type="ARBA" id="ARBA00023125"/>
    </source>
</evidence>
<sequence length="179" mass="19686">MARRTEPAATATDPHEAARIDPATLPGRPCSIAAALDVVGDRWSLLIVREVMFGNGRFTQLVRNTGAPRDRIAARLRTLVDAGVLERHAYQDSPRREEYRLTQAGRELGSVTSALLAWGDKWAVSTPPMRQTHHDHAFTPSVHCAECGEPVTRSDIVREVVADGWDLRGPLDDADDARS</sequence>
<dbReference type="InterPro" id="IPR036390">
    <property type="entry name" value="WH_DNA-bd_sf"/>
</dbReference>
<dbReference type="PROSITE" id="PS51118">
    <property type="entry name" value="HTH_HXLR"/>
    <property type="match status" value="1"/>
</dbReference>
<dbReference type="Proteomes" id="UP001501570">
    <property type="component" value="Unassembled WGS sequence"/>
</dbReference>
<organism evidence="6 7">
    <name type="scientific">Rugosimonospora acidiphila</name>
    <dbReference type="NCBI Taxonomy" id="556531"/>
    <lineage>
        <taxon>Bacteria</taxon>
        <taxon>Bacillati</taxon>
        <taxon>Actinomycetota</taxon>
        <taxon>Actinomycetes</taxon>
        <taxon>Micromonosporales</taxon>
        <taxon>Micromonosporaceae</taxon>
        <taxon>Rugosimonospora</taxon>
    </lineage>
</organism>
<dbReference type="RefSeq" id="WP_345638379.1">
    <property type="nucleotide sequence ID" value="NZ_BAABJQ010000042.1"/>
</dbReference>
<proteinExistence type="predicted"/>
<dbReference type="PANTHER" id="PTHR33204:SF18">
    <property type="entry name" value="TRANSCRIPTIONAL REGULATORY PROTEIN"/>
    <property type="match status" value="1"/>
</dbReference>
<accession>A0ABP9SSB2</accession>
<feature type="region of interest" description="Disordered" evidence="4">
    <location>
        <begin position="1"/>
        <end position="23"/>
    </location>
</feature>
<dbReference type="Pfam" id="PF01638">
    <property type="entry name" value="HxlR"/>
    <property type="match status" value="1"/>
</dbReference>
<comment type="caution">
    <text evidence="6">The sequence shown here is derived from an EMBL/GenBank/DDBJ whole genome shotgun (WGS) entry which is preliminary data.</text>
</comment>
<evidence type="ECO:0000259" key="5">
    <source>
        <dbReference type="PROSITE" id="PS51118"/>
    </source>
</evidence>
<dbReference type="EMBL" id="BAABJQ010000042">
    <property type="protein sequence ID" value="GAA5200276.1"/>
    <property type="molecule type" value="Genomic_DNA"/>
</dbReference>
<protein>
    <submittedName>
        <fullName evidence="6">Helix-turn-helix domain-containing protein</fullName>
    </submittedName>
</protein>
<dbReference type="SUPFAM" id="SSF46785">
    <property type="entry name" value="Winged helix' DNA-binding domain"/>
    <property type="match status" value="1"/>
</dbReference>
<keyword evidence="2" id="KW-0238">DNA-binding</keyword>
<evidence type="ECO:0000313" key="7">
    <source>
        <dbReference type="Proteomes" id="UP001501570"/>
    </source>
</evidence>
<dbReference type="InterPro" id="IPR036388">
    <property type="entry name" value="WH-like_DNA-bd_sf"/>
</dbReference>